<accession>A0ABP8TDJ0</accession>
<feature type="compositionally biased region" description="Gly residues" evidence="1">
    <location>
        <begin position="50"/>
        <end position="62"/>
    </location>
</feature>
<dbReference type="EMBL" id="BAABHJ010000002">
    <property type="protein sequence ID" value="GAA4602026.1"/>
    <property type="molecule type" value="Genomic_DNA"/>
</dbReference>
<dbReference type="Proteomes" id="UP001500212">
    <property type="component" value="Unassembled WGS sequence"/>
</dbReference>
<name>A0ABP8TDJ0_9ACTN</name>
<sequence length="73" mass="7253">MILCPIFVVALATAIGTVPVGDPLTEQLQPTLHAPTKIQRLSAGSSTPVGGEGVGWGVGDGPAGEEFEGVVVG</sequence>
<proteinExistence type="predicted"/>
<comment type="caution">
    <text evidence="2">The sequence shown here is derived from an EMBL/GenBank/DDBJ whole genome shotgun (WGS) entry which is preliminary data.</text>
</comment>
<feature type="compositionally biased region" description="Acidic residues" evidence="1">
    <location>
        <begin position="63"/>
        <end position="73"/>
    </location>
</feature>
<evidence type="ECO:0000313" key="3">
    <source>
        <dbReference type="Proteomes" id="UP001500212"/>
    </source>
</evidence>
<gene>
    <name evidence="2" type="ORF">GCM10023195_05820</name>
</gene>
<organism evidence="2 3">
    <name type="scientific">Actinoallomurus liliacearum</name>
    <dbReference type="NCBI Taxonomy" id="1080073"/>
    <lineage>
        <taxon>Bacteria</taxon>
        <taxon>Bacillati</taxon>
        <taxon>Actinomycetota</taxon>
        <taxon>Actinomycetes</taxon>
        <taxon>Streptosporangiales</taxon>
        <taxon>Thermomonosporaceae</taxon>
        <taxon>Actinoallomurus</taxon>
    </lineage>
</organism>
<reference evidence="3" key="1">
    <citation type="journal article" date="2019" name="Int. J. Syst. Evol. Microbiol.">
        <title>The Global Catalogue of Microorganisms (GCM) 10K type strain sequencing project: providing services to taxonomists for standard genome sequencing and annotation.</title>
        <authorList>
            <consortium name="The Broad Institute Genomics Platform"/>
            <consortium name="The Broad Institute Genome Sequencing Center for Infectious Disease"/>
            <person name="Wu L."/>
            <person name="Ma J."/>
        </authorList>
    </citation>
    <scope>NUCLEOTIDE SEQUENCE [LARGE SCALE GENOMIC DNA]</scope>
    <source>
        <strain evidence="3">JCM 17938</strain>
    </source>
</reference>
<feature type="region of interest" description="Disordered" evidence="1">
    <location>
        <begin position="41"/>
        <end position="73"/>
    </location>
</feature>
<evidence type="ECO:0008006" key="4">
    <source>
        <dbReference type="Google" id="ProtNLM"/>
    </source>
</evidence>
<keyword evidence="3" id="KW-1185">Reference proteome</keyword>
<protein>
    <recommendedName>
        <fullName evidence="4">Secreted protein</fullName>
    </recommendedName>
</protein>
<evidence type="ECO:0000313" key="2">
    <source>
        <dbReference type="EMBL" id="GAA4602026.1"/>
    </source>
</evidence>
<evidence type="ECO:0000256" key="1">
    <source>
        <dbReference type="SAM" id="MobiDB-lite"/>
    </source>
</evidence>